<dbReference type="EMBL" id="JBHYPX010000058">
    <property type="protein sequence ID" value="MFE1355364.1"/>
    <property type="molecule type" value="Genomic_DNA"/>
</dbReference>
<evidence type="ECO:0000313" key="2">
    <source>
        <dbReference type="EMBL" id="MFE1355364.1"/>
    </source>
</evidence>
<evidence type="ECO:0000313" key="3">
    <source>
        <dbReference type="Proteomes" id="UP001599542"/>
    </source>
</evidence>
<protein>
    <recommendedName>
        <fullName evidence="4">DUF4102 domain-containing protein</fullName>
    </recommendedName>
</protein>
<accession>A0ABW6GRI8</accession>
<gene>
    <name evidence="2" type="ORF">ACFW6T_25560</name>
</gene>
<organism evidence="2 3">
    <name type="scientific">Kitasatospora phosalacinea</name>
    <dbReference type="NCBI Taxonomy" id="2065"/>
    <lineage>
        <taxon>Bacteria</taxon>
        <taxon>Bacillati</taxon>
        <taxon>Actinomycetota</taxon>
        <taxon>Actinomycetes</taxon>
        <taxon>Kitasatosporales</taxon>
        <taxon>Streptomycetaceae</taxon>
        <taxon>Kitasatospora</taxon>
    </lineage>
</organism>
<keyword evidence="3" id="KW-1185">Reference proteome</keyword>
<evidence type="ECO:0000256" key="1">
    <source>
        <dbReference type="SAM" id="MobiDB-lite"/>
    </source>
</evidence>
<dbReference type="Proteomes" id="UP001599542">
    <property type="component" value="Unassembled WGS sequence"/>
</dbReference>
<feature type="region of interest" description="Disordered" evidence="1">
    <location>
        <begin position="46"/>
        <end position="71"/>
    </location>
</feature>
<sequence length="71" mass="7821">MTARTAPAAYRVEELRKAPDGLPLLGIRRPDGTWYQSMGTDAYYYSPGKAQERADELNRHHGLGPDGSADT</sequence>
<name>A0ABW6GRI8_9ACTN</name>
<dbReference type="RefSeq" id="WP_380329268.1">
    <property type="nucleotide sequence ID" value="NZ_JBHYPW010000056.1"/>
</dbReference>
<evidence type="ECO:0008006" key="4">
    <source>
        <dbReference type="Google" id="ProtNLM"/>
    </source>
</evidence>
<feature type="compositionally biased region" description="Basic and acidic residues" evidence="1">
    <location>
        <begin position="50"/>
        <end position="59"/>
    </location>
</feature>
<proteinExistence type="predicted"/>
<reference evidence="2 3" key="1">
    <citation type="submission" date="2024-09" db="EMBL/GenBank/DDBJ databases">
        <title>The Natural Products Discovery Center: Release of the First 8490 Sequenced Strains for Exploring Actinobacteria Biosynthetic Diversity.</title>
        <authorList>
            <person name="Kalkreuter E."/>
            <person name="Kautsar S.A."/>
            <person name="Yang D."/>
            <person name="Bader C.D."/>
            <person name="Teijaro C.N."/>
            <person name="Fluegel L."/>
            <person name="Davis C.M."/>
            <person name="Simpson J.R."/>
            <person name="Lauterbach L."/>
            <person name="Steele A.D."/>
            <person name="Gui C."/>
            <person name="Meng S."/>
            <person name="Li G."/>
            <person name="Viehrig K."/>
            <person name="Ye F."/>
            <person name="Su P."/>
            <person name="Kiefer A.F."/>
            <person name="Nichols A."/>
            <person name="Cepeda A.J."/>
            <person name="Yan W."/>
            <person name="Fan B."/>
            <person name="Jiang Y."/>
            <person name="Adhikari A."/>
            <person name="Zheng C.-J."/>
            <person name="Schuster L."/>
            <person name="Cowan T.M."/>
            <person name="Smanski M.J."/>
            <person name="Chevrette M.G."/>
            <person name="De Carvalho L.P.S."/>
            <person name="Shen B."/>
        </authorList>
    </citation>
    <scope>NUCLEOTIDE SEQUENCE [LARGE SCALE GENOMIC DNA]</scope>
    <source>
        <strain evidence="2 3">NPDC058753</strain>
    </source>
</reference>
<comment type="caution">
    <text evidence="2">The sequence shown here is derived from an EMBL/GenBank/DDBJ whole genome shotgun (WGS) entry which is preliminary data.</text>
</comment>